<dbReference type="InterPro" id="IPR011251">
    <property type="entry name" value="Luciferase-like_dom"/>
</dbReference>
<protein>
    <submittedName>
        <fullName evidence="2">LLM class flavin-dependent oxidoreductase</fullName>
    </submittedName>
</protein>
<dbReference type="EMBL" id="CP136862">
    <property type="protein sequence ID" value="WOJ90237.1"/>
    <property type="molecule type" value="Genomic_DNA"/>
</dbReference>
<reference evidence="2 3" key="1">
    <citation type="submission" date="2023-10" db="EMBL/GenBank/DDBJ databases">
        <title>Novel methanotroph of the genus Methylocapsa from a subarctic wetland.</title>
        <authorList>
            <person name="Belova S.E."/>
            <person name="Oshkin I.Y."/>
            <person name="Miroshnikov K."/>
            <person name="Dedysh S.N."/>
        </authorList>
    </citation>
    <scope>NUCLEOTIDE SEQUENCE [LARGE SCALE GENOMIC DNA]</scope>
    <source>
        <strain evidence="2 3">RX1</strain>
    </source>
</reference>
<dbReference type="Proteomes" id="UP001626536">
    <property type="component" value="Chromosome"/>
</dbReference>
<dbReference type="Pfam" id="PF00296">
    <property type="entry name" value="Bac_luciferase"/>
    <property type="match status" value="1"/>
</dbReference>
<organism evidence="2 3">
    <name type="scientific">Methylocapsa polymorpha</name>
    <dbReference type="NCBI Taxonomy" id="3080828"/>
    <lineage>
        <taxon>Bacteria</taxon>
        <taxon>Pseudomonadati</taxon>
        <taxon>Pseudomonadota</taxon>
        <taxon>Alphaproteobacteria</taxon>
        <taxon>Hyphomicrobiales</taxon>
        <taxon>Beijerinckiaceae</taxon>
        <taxon>Methylocapsa</taxon>
    </lineage>
</organism>
<feature type="domain" description="Luciferase-like" evidence="1">
    <location>
        <begin position="1"/>
        <end position="295"/>
    </location>
</feature>
<name>A0ABZ0HSD9_9HYPH</name>
<accession>A0ABZ0HSD9</accession>
<evidence type="ECO:0000313" key="3">
    <source>
        <dbReference type="Proteomes" id="UP001626536"/>
    </source>
</evidence>
<dbReference type="InterPro" id="IPR050766">
    <property type="entry name" value="Bact_Lucif_Oxidored"/>
</dbReference>
<dbReference type="SUPFAM" id="SSF51679">
    <property type="entry name" value="Bacterial luciferase-like"/>
    <property type="match status" value="1"/>
</dbReference>
<dbReference type="PANTHER" id="PTHR30137">
    <property type="entry name" value="LUCIFERASE-LIKE MONOOXYGENASE"/>
    <property type="match status" value="1"/>
</dbReference>
<sequence>MRTGLFSNCDPSGGALSAAAGFAESAELIQHAESLGFDEAWVGEQPLNQGEAAPAHFSMLSQLAARTTRIRLGSLALASPWRNPIAVANDVARLDLLCGGRLDFAFGKSRSFPVQRKLCKHSGALPAATGARTLESLTFVQRLLSEERVTFAGQFHNADRVRLEQRPIQTPIPTYVASSELNFLRFAAQHECGVIAEPLFALNDLAEVMRLFRELSPGQGGGLVAMRFFHIGATHDQAVEEAAHMLAPRFERALAKAAPAQQVWMPWFQLGRLIADSLIGTVEDIRAKIYDIERRVAPTSVILAPVSRDFAKRKADLALFAREIRPAMEVAA</sequence>
<dbReference type="InterPro" id="IPR036661">
    <property type="entry name" value="Luciferase-like_sf"/>
</dbReference>
<dbReference type="Gene3D" id="3.20.20.30">
    <property type="entry name" value="Luciferase-like domain"/>
    <property type="match status" value="1"/>
</dbReference>
<gene>
    <name evidence="2" type="ORF">RZS28_02745</name>
</gene>
<dbReference type="RefSeq" id="WP_407339684.1">
    <property type="nucleotide sequence ID" value="NZ_CP136862.1"/>
</dbReference>
<evidence type="ECO:0000259" key="1">
    <source>
        <dbReference type="Pfam" id="PF00296"/>
    </source>
</evidence>
<dbReference type="PANTHER" id="PTHR30137:SF6">
    <property type="entry name" value="LUCIFERASE-LIKE MONOOXYGENASE"/>
    <property type="match status" value="1"/>
</dbReference>
<proteinExistence type="predicted"/>
<evidence type="ECO:0000313" key="2">
    <source>
        <dbReference type="EMBL" id="WOJ90237.1"/>
    </source>
</evidence>
<keyword evidence="3" id="KW-1185">Reference proteome</keyword>